<name>H1PZJ0_9BACT</name>
<dbReference type="HOGENOM" id="CLU_102538_0_0_10"/>
<evidence type="ECO:0000313" key="1">
    <source>
        <dbReference type="EMBL" id="EHO75035.1"/>
    </source>
</evidence>
<dbReference type="EMBL" id="AGWK01000001">
    <property type="protein sequence ID" value="EHO75035.1"/>
    <property type="molecule type" value="Genomic_DNA"/>
</dbReference>
<dbReference type="Proteomes" id="UP000016023">
    <property type="component" value="Unassembled WGS sequence"/>
</dbReference>
<evidence type="ECO:0008006" key="3">
    <source>
        <dbReference type="Google" id="ProtNLM"/>
    </source>
</evidence>
<comment type="caution">
    <text evidence="1">The sequence shown here is derived from an EMBL/GenBank/DDBJ whole genome shotgun (WGS) entry which is preliminary data.</text>
</comment>
<dbReference type="STRING" id="883158.HMPREF9140_00078"/>
<accession>H1PZJ0</accession>
<reference evidence="1 2" key="1">
    <citation type="submission" date="2011-12" db="EMBL/GenBank/DDBJ databases">
        <title>The Genome Sequence of Prevotella micans F0438.</title>
        <authorList>
            <consortium name="The Broad Institute Genome Sequencing Platform"/>
            <person name="Earl A."/>
            <person name="Ward D."/>
            <person name="Feldgarden M."/>
            <person name="Gevers D."/>
            <person name="Izard J."/>
            <person name="Baranova O.V."/>
            <person name="Blanton J.M."/>
            <person name="Wade W.G."/>
            <person name="Dewhirst F.E."/>
            <person name="Young S.K."/>
            <person name="Zeng Q."/>
            <person name="Gargeya S."/>
            <person name="Fitzgerald M."/>
            <person name="Haas B."/>
            <person name="Abouelleil A."/>
            <person name="Alvarado L."/>
            <person name="Arachchi H.M."/>
            <person name="Berlin A."/>
            <person name="Chapman S.B."/>
            <person name="Gearin G."/>
            <person name="Goldberg J."/>
            <person name="Griggs A."/>
            <person name="Gujja S."/>
            <person name="Hansen M."/>
            <person name="Heiman D."/>
            <person name="Howarth C."/>
            <person name="Larimer J."/>
            <person name="Lui A."/>
            <person name="MacDonald P.J.P."/>
            <person name="McCowen C."/>
            <person name="Montmayeur A."/>
            <person name="Murphy C."/>
            <person name="Neiman D."/>
            <person name="Pearson M."/>
            <person name="Priest M."/>
            <person name="Roberts A."/>
            <person name="Saif S."/>
            <person name="Shea T."/>
            <person name="Sisk P."/>
            <person name="Stolte C."/>
            <person name="Sykes S."/>
            <person name="Wortman J."/>
            <person name="Nusbaum C."/>
            <person name="Birren B."/>
        </authorList>
    </citation>
    <scope>NUCLEOTIDE SEQUENCE [LARGE SCALE GENOMIC DNA]</scope>
    <source>
        <strain evidence="1 2">F0438</strain>
    </source>
</reference>
<sequence>MPWYYPNYANDMWRIFGVVFFNDPNHFVDQPRRTYKLQELKQFLLEKRIAIFDTALRIERTKGTASDKDLRIVEQADIDHLLEQIPQCKAILTAGQLATQTLANHYDISIKNLKMGSYTTFIFHGRSVRLYRQPSSSRAYPLSLLKKAEFYRQMFVELREI</sequence>
<organism evidence="1 2">
    <name type="scientific">Prevotella micans F0438</name>
    <dbReference type="NCBI Taxonomy" id="883158"/>
    <lineage>
        <taxon>Bacteria</taxon>
        <taxon>Pseudomonadati</taxon>
        <taxon>Bacteroidota</taxon>
        <taxon>Bacteroidia</taxon>
        <taxon>Bacteroidales</taxon>
        <taxon>Prevotellaceae</taxon>
        <taxon>Prevotella</taxon>
    </lineage>
</organism>
<dbReference type="AlphaFoldDB" id="H1PZJ0"/>
<dbReference type="InterPro" id="IPR036895">
    <property type="entry name" value="Uracil-DNA_glycosylase-like_sf"/>
</dbReference>
<dbReference type="SUPFAM" id="SSF52141">
    <property type="entry name" value="Uracil-DNA glycosylase-like"/>
    <property type="match status" value="1"/>
</dbReference>
<dbReference type="Gene3D" id="3.40.470.10">
    <property type="entry name" value="Uracil-DNA glycosylase-like domain"/>
    <property type="match status" value="1"/>
</dbReference>
<proteinExistence type="predicted"/>
<evidence type="ECO:0000313" key="2">
    <source>
        <dbReference type="Proteomes" id="UP000016023"/>
    </source>
</evidence>
<gene>
    <name evidence="1" type="ORF">HMPREF9140_00078</name>
</gene>
<dbReference type="PATRIC" id="fig|883158.3.peg.84"/>
<protein>
    <recommendedName>
        <fullName evidence="3">Uracil-DNA glycosylase-like domain-containing protein</fullName>
    </recommendedName>
</protein>
<keyword evidence="2" id="KW-1185">Reference proteome</keyword>
<dbReference type="eggNOG" id="COG3663">
    <property type="taxonomic scope" value="Bacteria"/>
</dbReference>